<feature type="compositionally biased region" description="Basic and acidic residues" evidence="1">
    <location>
        <begin position="534"/>
        <end position="560"/>
    </location>
</feature>
<evidence type="ECO:0000313" key="4">
    <source>
        <dbReference type="Proteomes" id="UP000694415"/>
    </source>
</evidence>
<feature type="compositionally biased region" description="Basic and acidic residues" evidence="1">
    <location>
        <begin position="478"/>
        <end position="487"/>
    </location>
</feature>
<feature type="compositionally biased region" description="Basic and acidic residues" evidence="1">
    <location>
        <begin position="1347"/>
        <end position="1362"/>
    </location>
</feature>
<feature type="compositionally biased region" description="Basic and acidic residues" evidence="1">
    <location>
        <begin position="680"/>
        <end position="696"/>
    </location>
</feature>
<organism evidence="3 4">
    <name type="scientific">Mus spicilegus</name>
    <name type="common">Mound-building mouse</name>
    <dbReference type="NCBI Taxonomy" id="10103"/>
    <lineage>
        <taxon>Eukaryota</taxon>
        <taxon>Metazoa</taxon>
        <taxon>Chordata</taxon>
        <taxon>Craniata</taxon>
        <taxon>Vertebrata</taxon>
        <taxon>Euteleostomi</taxon>
        <taxon>Mammalia</taxon>
        <taxon>Eutheria</taxon>
        <taxon>Euarchontoglires</taxon>
        <taxon>Glires</taxon>
        <taxon>Rodentia</taxon>
        <taxon>Myomorpha</taxon>
        <taxon>Muroidea</taxon>
        <taxon>Muridae</taxon>
        <taxon>Murinae</taxon>
        <taxon>Mus</taxon>
        <taxon>Mus</taxon>
    </lineage>
</organism>
<feature type="region of interest" description="Disordered" evidence="1">
    <location>
        <begin position="1248"/>
        <end position="1401"/>
    </location>
</feature>
<protein>
    <submittedName>
        <fullName evidence="3">Glutamate rich 3</fullName>
    </submittedName>
</protein>
<feature type="compositionally biased region" description="Basic and acidic residues" evidence="1">
    <location>
        <begin position="443"/>
        <end position="452"/>
    </location>
</feature>
<evidence type="ECO:0000256" key="1">
    <source>
        <dbReference type="SAM" id="MobiDB-lite"/>
    </source>
</evidence>
<keyword evidence="4" id="KW-1185">Reference proteome</keyword>
<feature type="compositionally biased region" description="Acidic residues" evidence="1">
    <location>
        <begin position="1512"/>
        <end position="1521"/>
    </location>
</feature>
<dbReference type="GeneTree" id="ENSGT00530000064485"/>
<evidence type="ECO:0000313" key="3">
    <source>
        <dbReference type="Ensembl" id="ENSMSIP00000008801.1"/>
    </source>
</evidence>
<sequence length="1643" mass="180767">MSHSHPAGLLATYNSLTDKHLAGYFNNSRIRRHLLRSGLITRSGRILSEKEYKVNNMKQDHQKYIRECLARAIFHKVLDMERYHQLEIKRKLDTLARKERIQRLKGEHTRRFIEDNMPVLTPHPPAGPKTNRGHSVLAEDGRSSPLTLTAPRPYTAPGNMQPPVRLQPLLSSRQRRNGSKITSGSKPKGSLLESEALFPLGGKKAMMKFRNYMDNSQKEDLYQLPHINSYHTPVPPTPQPQAGKNFRDKRLESWRRKRLRPITAPNGLEPLFAKDPGRIYKTAPHSNAVITMVYFGKNVHLSYDDIDFRDEIKIYQQHCGGENLCVYKGKLLEKDTFQFISKRHHGFPFSLTFFLNGIQVNRISSCCEFKHRRSTRLGGKRGYFGFVCVEKASPCYRCIIAMGLDRKPSSTKPKKEKITEKKEEPPKKSQGKLRKDRMNAPSKRNEMERKESCVSAAFSAEEIKLGVKEVRTAIEEMEWKGKSGRDVWEEDQDNAVKYDYEEDFEVDDEKQDEKVDEDEDQADDQMSGGSKTPTESEKDNRNPEKKIETSSEKGVAAHDSENEDTGCSDSEEDDRQDVKTMSSISSRSHPYSSESEDDSTEVGGEADSVSEEGSSRSSSSQDLRENDDPGKPHFPIEKYLETEIEEQEITEGHNGPWLTELSGMHVTEGKPTMGIQALSESEHKESRRVASSELRAKSQLQKEAGLPGVEEEVGQITGEAQEPGHCCSNTAPGLSPTDDGVTPMRKPEVNLGRGTEERAAISANEQPEQDAQEMHTLKEEAMKKDESSQPEDTDARGGVREESGMQKDGTHHPQDAGIDVELRERVDMQEDGTCHSQGADMDVGLKERVGMQEDGTHHPQDADMDVGLRERVGMQEDGTHHPQDADMDVELKERVGMQEDGTCHPQDAGMDVGLRERAGMQEDGTCHPQDAGMDVELEERTGMQEDGTHHPQDADMDLGLRERAGMQEDGTCYPQNANMDVGLREKVGISEVPLGERSPTGVLPASAEQSTEKGECYLNIASEAEAGTEGSSRHGEEQLIPTGKVAAEGSVFLSVEQAGDTQKDEDLDRQALLQTQMEKGRAVSEAGQELEKAEFTDSAGLSSETLEEVAVLKEVGTSEVKEAEREVGSPKTDGDQGEEEALTELEVMGPVEDTGPERKDGSEETVLGGERAATERKDFLEEAPISASTGEVQASPREVFRGNHEELCKEDTAREGVIADTESTAEQDLRAVFPGELAAAGGIEKVERLTPPLRGTGYEREEETGPEVLKTEDLLGEQKVKGEEEGTAKEVGSEEEDRASRPEMEVHANDVEPTGATELGEATKLLEDPPKERAITLSEATPQFGKSPKESEATATEHKGGEELPGQESKALWPQGRGLSHDGEGLLGAPGPEPADKAQGPEGFFTARCEEWAAKELDSSAGSERLEEDQPLQAQREDIQRMTQGNLPEERLTRAVVVCGEAKAENPQREGSEDEECPPGTVTGSLTGQNWNMGGSIVEAEEDPHGGGIEEPTAEQTEEESAESKSADGIPEASSAANAQKETWDGAGEALGEAAAEERTSTEDMTPRTEKVAVVEEVTSAGAMVETEQEQAPEAQDREGGETKASRHTGTAGEDTGSTGKDEEHQSGAAEEFRESVSQRETA</sequence>
<feature type="compositionally biased region" description="Basic and acidic residues" evidence="1">
    <location>
        <begin position="1595"/>
        <end position="1605"/>
    </location>
</feature>
<proteinExistence type="predicted"/>
<name>A0A8C6GNM0_MUSSI</name>
<feature type="compositionally biased region" description="Basic and acidic residues" evidence="1">
    <location>
        <begin position="416"/>
        <end position="427"/>
    </location>
</feature>
<feature type="compositionally biased region" description="Basic and acidic residues" evidence="1">
    <location>
        <begin position="1462"/>
        <end position="1471"/>
    </location>
</feature>
<feature type="compositionally biased region" description="Acidic residues" evidence="1">
    <location>
        <begin position="561"/>
        <end position="575"/>
    </location>
</feature>
<feature type="region of interest" description="Disordered" evidence="1">
    <location>
        <begin position="408"/>
        <end position="453"/>
    </location>
</feature>
<dbReference type="Proteomes" id="UP000694415">
    <property type="component" value="Unplaced"/>
</dbReference>
<feature type="region of interest" description="Disordered" evidence="1">
    <location>
        <begin position="478"/>
        <end position="823"/>
    </location>
</feature>
<feature type="compositionally biased region" description="Polar residues" evidence="1">
    <location>
        <begin position="1482"/>
        <end position="1493"/>
    </location>
</feature>
<feature type="compositionally biased region" description="Basic and acidic residues" evidence="1">
    <location>
        <begin position="1556"/>
        <end position="1574"/>
    </location>
</feature>
<feature type="region of interest" description="Disordered" evidence="1">
    <location>
        <begin position="1113"/>
        <end position="1199"/>
    </location>
</feature>
<feature type="region of interest" description="Disordered" evidence="1">
    <location>
        <begin position="117"/>
        <end position="193"/>
    </location>
</feature>
<feature type="compositionally biased region" description="Low complexity" evidence="1">
    <location>
        <begin position="582"/>
        <end position="593"/>
    </location>
</feature>
<feature type="compositionally biased region" description="Basic and acidic residues" evidence="1">
    <location>
        <begin position="1324"/>
        <end position="1334"/>
    </location>
</feature>
<feature type="compositionally biased region" description="Basic and acidic residues" evidence="1">
    <location>
        <begin position="1119"/>
        <end position="1134"/>
    </location>
</feature>
<feature type="compositionally biased region" description="Low complexity" evidence="1">
    <location>
        <begin position="611"/>
        <end position="620"/>
    </location>
</feature>
<reference evidence="3" key="1">
    <citation type="submission" date="2025-08" db="UniProtKB">
        <authorList>
            <consortium name="Ensembl"/>
        </authorList>
    </citation>
    <scope>IDENTIFICATION</scope>
</reference>
<feature type="domain" description="DUF4590" evidence="2">
    <location>
        <begin position="300"/>
        <end position="411"/>
    </location>
</feature>
<dbReference type="Pfam" id="PF15257">
    <property type="entry name" value="DUF4590"/>
    <property type="match status" value="1"/>
</dbReference>
<evidence type="ECO:0000259" key="2">
    <source>
        <dbReference type="Pfam" id="PF15257"/>
    </source>
</evidence>
<feature type="region of interest" description="Disordered" evidence="1">
    <location>
        <begin position="1415"/>
        <end position="1643"/>
    </location>
</feature>
<feature type="compositionally biased region" description="Acidic residues" evidence="1">
    <location>
        <begin position="500"/>
        <end position="523"/>
    </location>
</feature>
<feature type="compositionally biased region" description="Basic and acidic residues" evidence="1">
    <location>
        <begin position="1620"/>
        <end position="1643"/>
    </location>
</feature>
<feature type="compositionally biased region" description="Basic and acidic residues" evidence="1">
    <location>
        <begin position="1269"/>
        <end position="1310"/>
    </location>
</feature>
<dbReference type="PANTHER" id="PTHR23034:SF2">
    <property type="entry name" value="GLUTAMATE-RICH PROTEIN 3"/>
    <property type="match status" value="1"/>
</dbReference>
<dbReference type="PANTHER" id="PTHR23034">
    <property type="entry name" value="GLUTAMATE-RICH PROTEIN 3"/>
    <property type="match status" value="1"/>
</dbReference>
<dbReference type="InterPro" id="IPR048257">
    <property type="entry name" value="DUF4590"/>
</dbReference>
<accession>A0A8C6GNM0</accession>
<dbReference type="InterPro" id="IPR027962">
    <property type="entry name" value="ERICH3"/>
</dbReference>
<dbReference type="Ensembl" id="ENSMSIT00000011211.1">
    <property type="protein sequence ID" value="ENSMSIP00000008801.1"/>
    <property type="gene ID" value="ENSMSIG00000007758.1"/>
</dbReference>
<feature type="compositionally biased region" description="Basic and acidic residues" evidence="1">
    <location>
        <begin position="772"/>
        <end position="823"/>
    </location>
</feature>
<feature type="compositionally biased region" description="Basic and acidic residues" evidence="1">
    <location>
        <begin position="622"/>
        <end position="641"/>
    </location>
</feature>
<reference evidence="3" key="2">
    <citation type="submission" date="2025-09" db="UniProtKB">
        <authorList>
            <consortium name="Ensembl"/>
        </authorList>
    </citation>
    <scope>IDENTIFICATION</scope>
</reference>